<dbReference type="GO" id="GO:0005829">
    <property type="term" value="C:cytosol"/>
    <property type="evidence" value="ECO:0007669"/>
    <property type="project" value="TreeGrafter"/>
</dbReference>
<protein>
    <submittedName>
        <fullName evidence="1">Rrf2 family protein</fullName>
    </submittedName>
</protein>
<gene>
    <name evidence="1" type="ORF">DFQ01_101453</name>
</gene>
<dbReference type="EMBL" id="QGTQ01000001">
    <property type="protein sequence ID" value="PWW08727.1"/>
    <property type="molecule type" value="Genomic_DNA"/>
</dbReference>
<dbReference type="GO" id="GO:0003700">
    <property type="term" value="F:DNA-binding transcription factor activity"/>
    <property type="evidence" value="ECO:0007669"/>
    <property type="project" value="TreeGrafter"/>
</dbReference>
<dbReference type="PROSITE" id="PS51197">
    <property type="entry name" value="HTH_RRF2_2"/>
    <property type="match status" value="1"/>
</dbReference>
<sequence>MIELTVYGNLSTTWFHTSIRILVRLAQQDGYISSNAMSEELGIDASFIRKVLNPLMKENLVTRASGRYGGYQLAKPPNTISLFEVYQALVNNALDTKRAEQDYTSVALSRILSETEQEFTKVLRRHMLDELYELK</sequence>
<organism evidence="1 2">
    <name type="scientific">Paenibacillus cellulosilyticus</name>
    <dbReference type="NCBI Taxonomy" id="375489"/>
    <lineage>
        <taxon>Bacteria</taxon>
        <taxon>Bacillati</taxon>
        <taxon>Bacillota</taxon>
        <taxon>Bacilli</taxon>
        <taxon>Bacillales</taxon>
        <taxon>Paenibacillaceae</taxon>
        <taxon>Paenibacillus</taxon>
    </lineage>
</organism>
<keyword evidence="2" id="KW-1185">Reference proteome</keyword>
<dbReference type="SUPFAM" id="SSF46785">
    <property type="entry name" value="Winged helix' DNA-binding domain"/>
    <property type="match status" value="1"/>
</dbReference>
<dbReference type="InterPro" id="IPR036390">
    <property type="entry name" value="WH_DNA-bd_sf"/>
</dbReference>
<dbReference type="PANTHER" id="PTHR33221">
    <property type="entry name" value="WINGED HELIX-TURN-HELIX TRANSCRIPTIONAL REGULATOR, RRF2 FAMILY"/>
    <property type="match status" value="1"/>
</dbReference>
<dbReference type="Pfam" id="PF02082">
    <property type="entry name" value="Rrf2"/>
    <property type="match status" value="1"/>
</dbReference>
<dbReference type="PANTHER" id="PTHR33221:SF15">
    <property type="entry name" value="HTH-TYPE TRANSCRIPTIONAL REGULATOR YWGB-RELATED"/>
    <property type="match status" value="1"/>
</dbReference>
<evidence type="ECO:0000313" key="1">
    <source>
        <dbReference type="EMBL" id="PWW08727.1"/>
    </source>
</evidence>
<dbReference type="InterPro" id="IPR000944">
    <property type="entry name" value="Tscrpt_reg_Rrf2"/>
</dbReference>
<evidence type="ECO:0000313" key="2">
    <source>
        <dbReference type="Proteomes" id="UP000246635"/>
    </source>
</evidence>
<dbReference type="AlphaFoldDB" id="A0A2V2Z1I8"/>
<accession>A0A2V2Z1I8</accession>
<dbReference type="InterPro" id="IPR036388">
    <property type="entry name" value="WH-like_DNA-bd_sf"/>
</dbReference>
<name>A0A2V2Z1I8_9BACL</name>
<comment type="caution">
    <text evidence="1">The sequence shown here is derived from an EMBL/GenBank/DDBJ whole genome shotgun (WGS) entry which is preliminary data.</text>
</comment>
<dbReference type="RefSeq" id="WP_174812898.1">
    <property type="nucleotide sequence ID" value="NZ_CP054613.1"/>
</dbReference>
<proteinExistence type="predicted"/>
<reference evidence="1 2" key="1">
    <citation type="submission" date="2018-05" db="EMBL/GenBank/DDBJ databases">
        <title>Genomic Encyclopedia of Type Strains, Phase III (KMG-III): the genomes of soil and plant-associated and newly described type strains.</title>
        <authorList>
            <person name="Whitman W."/>
        </authorList>
    </citation>
    <scope>NUCLEOTIDE SEQUENCE [LARGE SCALE GENOMIC DNA]</scope>
    <source>
        <strain evidence="1 2">CECT 5696</strain>
    </source>
</reference>
<dbReference type="Proteomes" id="UP000246635">
    <property type="component" value="Unassembled WGS sequence"/>
</dbReference>
<dbReference type="Gene3D" id="1.10.10.10">
    <property type="entry name" value="Winged helix-like DNA-binding domain superfamily/Winged helix DNA-binding domain"/>
    <property type="match status" value="1"/>
</dbReference>